<accession>A0AAD9K9Y8</accession>
<evidence type="ECO:0000256" key="3">
    <source>
        <dbReference type="ARBA" id="ARBA00022729"/>
    </source>
</evidence>
<dbReference type="AlphaFoldDB" id="A0AAD9K9Y8"/>
<evidence type="ECO:0000313" key="13">
    <source>
        <dbReference type="EMBL" id="KAK2167794.1"/>
    </source>
</evidence>
<evidence type="ECO:0000256" key="6">
    <source>
        <dbReference type="ARBA" id="ARBA00023157"/>
    </source>
</evidence>
<dbReference type="PROSITE" id="PS51212">
    <property type="entry name" value="WSC"/>
    <property type="match status" value="1"/>
</dbReference>
<feature type="compositionally biased region" description="Pro residues" evidence="8">
    <location>
        <begin position="362"/>
        <end position="374"/>
    </location>
</feature>
<feature type="compositionally biased region" description="Pro residues" evidence="8">
    <location>
        <begin position="406"/>
        <end position="420"/>
    </location>
</feature>
<keyword evidence="2 9" id="KW-0812">Transmembrane</keyword>
<evidence type="ECO:0000259" key="12">
    <source>
        <dbReference type="PROSITE" id="PS51212"/>
    </source>
</evidence>
<dbReference type="PANTHER" id="PTHR24269">
    <property type="entry name" value="KREMEN PROTEIN"/>
    <property type="match status" value="1"/>
</dbReference>
<feature type="domain" description="C-type lectin" evidence="11">
    <location>
        <begin position="128"/>
        <end position="245"/>
    </location>
</feature>
<feature type="signal peptide" evidence="10">
    <location>
        <begin position="1"/>
        <end position="25"/>
    </location>
</feature>
<evidence type="ECO:0000256" key="7">
    <source>
        <dbReference type="ARBA" id="ARBA00023180"/>
    </source>
</evidence>
<gene>
    <name evidence="13" type="ORF">LSH36_24g12150</name>
</gene>
<feature type="chain" id="PRO_5041959534" description="C-type lectin domain-containing protein" evidence="10">
    <location>
        <begin position="26"/>
        <end position="553"/>
    </location>
</feature>
<dbReference type="SUPFAM" id="SSF56436">
    <property type="entry name" value="C-type lectin-like"/>
    <property type="match status" value="1"/>
</dbReference>
<dbReference type="InterPro" id="IPR016187">
    <property type="entry name" value="CTDL_fold"/>
</dbReference>
<name>A0AAD9K9Y8_9ANNE</name>
<dbReference type="SMART" id="SM00034">
    <property type="entry name" value="CLECT"/>
    <property type="match status" value="1"/>
</dbReference>
<evidence type="ECO:0000256" key="8">
    <source>
        <dbReference type="SAM" id="MobiDB-lite"/>
    </source>
</evidence>
<dbReference type="EMBL" id="JAODUP010000024">
    <property type="protein sequence ID" value="KAK2167794.1"/>
    <property type="molecule type" value="Genomic_DNA"/>
</dbReference>
<dbReference type="InterPro" id="IPR051836">
    <property type="entry name" value="Kremen_rcpt"/>
</dbReference>
<dbReference type="InterPro" id="IPR001304">
    <property type="entry name" value="C-type_lectin-like"/>
</dbReference>
<evidence type="ECO:0008006" key="15">
    <source>
        <dbReference type="Google" id="ProtNLM"/>
    </source>
</evidence>
<keyword evidence="7" id="KW-0325">Glycoprotein</keyword>
<dbReference type="InterPro" id="IPR018378">
    <property type="entry name" value="C-type_lectin_CS"/>
</dbReference>
<evidence type="ECO:0000259" key="11">
    <source>
        <dbReference type="PROSITE" id="PS50041"/>
    </source>
</evidence>
<dbReference type="CDD" id="cd00037">
    <property type="entry name" value="CLECT"/>
    <property type="match status" value="1"/>
</dbReference>
<feature type="transmembrane region" description="Helical" evidence="9">
    <location>
        <begin position="277"/>
        <end position="299"/>
    </location>
</feature>
<keyword evidence="6" id="KW-1015">Disulfide bond</keyword>
<dbReference type="Gene3D" id="3.10.100.10">
    <property type="entry name" value="Mannose-Binding Protein A, subunit A"/>
    <property type="match status" value="1"/>
</dbReference>
<evidence type="ECO:0000256" key="4">
    <source>
        <dbReference type="ARBA" id="ARBA00022989"/>
    </source>
</evidence>
<evidence type="ECO:0000256" key="2">
    <source>
        <dbReference type="ARBA" id="ARBA00022692"/>
    </source>
</evidence>
<evidence type="ECO:0000313" key="14">
    <source>
        <dbReference type="Proteomes" id="UP001208570"/>
    </source>
</evidence>
<sequence>MIRWLSTGWTAAILCLFSTFWTSECSVNYKYLGCFKDNSKLPDITGLDGTLDRDDFSFHWCVNLCQESGYPYAGVKDSRKCSCGHTYGRYGTSPACNYTCETIIPCGGYEANDLFYTIEIDATSESLRDDNVYTTEMTFEDARSLCLKYEGDILPIYMSSDWTKMKTKLNDAGITSGKMWLGLRRIFDGGKQYSYTDRSKPGFSSSSYSNWADGETQANPCVAVNLEDGTWESTSCTAQYPFICHQQPAPEISPTDADDGSQDGDDESTSAFDMSKLSLYIILPLFGFCYGGSCLMYCIHKIYKALKRKKRQKMLLAKLDDLPEGQSAVHRIEYEPDSKPTKKRRPVDKVDVVHVNDVSSKLPPPLVPPPPPPQSGASPPRYTPHPKPQSVRPFSASRRSAVHPIMGPPPMFKDPTPPPLTAGSSRTVRTPVEEVRISPRGEPEGAQAQETPSAAKYIVAKPVAAQSIAAKCVAPKSKPAKSIAAKYITVKSVAAKRIVAKCIVAKCLVAKSEAAKFLVAQSIGAHFIAAKSIAAKSIFVDSSMDCGSTKLRN</sequence>
<comment type="subcellular location">
    <subcellularLocation>
        <location evidence="1">Membrane</location>
        <topology evidence="1">Single-pass membrane protein</topology>
    </subcellularLocation>
</comment>
<feature type="domain" description="WSC" evidence="12">
    <location>
        <begin position="28"/>
        <end position="118"/>
    </location>
</feature>
<evidence type="ECO:0000256" key="10">
    <source>
        <dbReference type="SAM" id="SignalP"/>
    </source>
</evidence>
<dbReference type="GO" id="GO:0005886">
    <property type="term" value="C:plasma membrane"/>
    <property type="evidence" value="ECO:0007669"/>
    <property type="project" value="TreeGrafter"/>
</dbReference>
<dbReference type="InterPro" id="IPR016186">
    <property type="entry name" value="C-type_lectin-like/link_sf"/>
</dbReference>
<dbReference type="PROSITE" id="PS00615">
    <property type="entry name" value="C_TYPE_LECTIN_1"/>
    <property type="match status" value="1"/>
</dbReference>
<reference evidence="13" key="1">
    <citation type="journal article" date="2023" name="Mol. Biol. Evol.">
        <title>Third-Generation Sequencing Reveals the Adaptive Role of the Epigenome in Three Deep-Sea Polychaetes.</title>
        <authorList>
            <person name="Perez M."/>
            <person name="Aroh O."/>
            <person name="Sun Y."/>
            <person name="Lan Y."/>
            <person name="Juniper S.K."/>
            <person name="Young C.R."/>
            <person name="Angers B."/>
            <person name="Qian P.Y."/>
        </authorList>
    </citation>
    <scope>NUCLEOTIDE SEQUENCE</scope>
    <source>
        <strain evidence="13">P08H-3</strain>
    </source>
</reference>
<comment type="caution">
    <text evidence="13">The sequence shown here is derived from an EMBL/GenBank/DDBJ whole genome shotgun (WGS) entry which is preliminary data.</text>
</comment>
<protein>
    <recommendedName>
        <fullName evidence="15">C-type lectin domain-containing protein</fullName>
    </recommendedName>
</protein>
<dbReference type="Pfam" id="PF01822">
    <property type="entry name" value="WSC"/>
    <property type="match status" value="1"/>
</dbReference>
<keyword evidence="3 10" id="KW-0732">Signal</keyword>
<dbReference type="PROSITE" id="PS50041">
    <property type="entry name" value="C_TYPE_LECTIN_2"/>
    <property type="match status" value="1"/>
</dbReference>
<evidence type="ECO:0000256" key="5">
    <source>
        <dbReference type="ARBA" id="ARBA00023136"/>
    </source>
</evidence>
<evidence type="ECO:0000256" key="1">
    <source>
        <dbReference type="ARBA" id="ARBA00004167"/>
    </source>
</evidence>
<keyword evidence="14" id="KW-1185">Reference proteome</keyword>
<keyword evidence="5 9" id="KW-0472">Membrane</keyword>
<organism evidence="13 14">
    <name type="scientific">Paralvinella palmiformis</name>
    <dbReference type="NCBI Taxonomy" id="53620"/>
    <lineage>
        <taxon>Eukaryota</taxon>
        <taxon>Metazoa</taxon>
        <taxon>Spiralia</taxon>
        <taxon>Lophotrochozoa</taxon>
        <taxon>Annelida</taxon>
        <taxon>Polychaeta</taxon>
        <taxon>Sedentaria</taxon>
        <taxon>Canalipalpata</taxon>
        <taxon>Terebellida</taxon>
        <taxon>Terebelliformia</taxon>
        <taxon>Alvinellidae</taxon>
        <taxon>Paralvinella</taxon>
    </lineage>
</organism>
<proteinExistence type="predicted"/>
<keyword evidence="4 9" id="KW-1133">Transmembrane helix</keyword>
<feature type="compositionally biased region" description="Basic and acidic residues" evidence="8">
    <location>
        <begin position="330"/>
        <end position="340"/>
    </location>
</feature>
<evidence type="ECO:0000256" key="9">
    <source>
        <dbReference type="SAM" id="Phobius"/>
    </source>
</evidence>
<dbReference type="Proteomes" id="UP001208570">
    <property type="component" value="Unassembled WGS sequence"/>
</dbReference>
<dbReference type="SMART" id="SM00321">
    <property type="entry name" value="WSC"/>
    <property type="match status" value="1"/>
</dbReference>
<dbReference type="InterPro" id="IPR002889">
    <property type="entry name" value="WSC_carb-bd"/>
</dbReference>
<dbReference type="Pfam" id="PF00059">
    <property type="entry name" value="Lectin_C"/>
    <property type="match status" value="1"/>
</dbReference>
<feature type="region of interest" description="Disordered" evidence="8">
    <location>
        <begin position="330"/>
        <end position="429"/>
    </location>
</feature>
<dbReference type="PANTHER" id="PTHR24269:SF16">
    <property type="entry name" value="PROTEIN SLG1"/>
    <property type="match status" value="1"/>
</dbReference>